<proteinExistence type="inferred from homology"/>
<dbReference type="InterPro" id="IPR001568">
    <property type="entry name" value="RNase_T2-like"/>
</dbReference>
<dbReference type="EMBL" id="CAKOFQ010006674">
    <property type="protein sequence ID" value="CAH1957892.1"/>
    <property type="molecule type" value="Genomic_DNA"/>
</dbReference>
<evidence type="ECO:0000256" key="2">
    <source>
        <dbReference type="ARBA" id="ARBA00023157"/>
    </source>
</evidence>
<dbReference type="Gene3D" id="3.90.730.10">
    <property type="entry name" value="Ribonuclease T2-like"/>
    <property type="match status" value="1"/>
</dbReference>
<feature type="active site" evidence="3">
    <location>
        <position position="135"/>
    </location>
</feature>
<dbReference type="InterPro" id="IPR033697">
    <property type="entry name" value="Ribonuclease_T2_eukaryotic"/>
</dbReference>
<gene>
    <name evidence="6" type="ORF">ACAOBT_LOCUS2342</name>
</gene>
<comment type="caution">
    <text evidence="6">The sequence shown here is derived from an EMBL/GenBank/DDBJ whole genome shotgun (WGS) entry which is preliminary data.</text>
</comment>
<evidence type="ECO:0000313" key="7">
    <source>
        <dbReference type="Proteomes" id="UP001152888"/>
    </source>
</evidence>
<dbReference type="GO" id="GO:0005576">
    <property type="term" value="C:extracellular region"/>
    <property type="evidence" value="ECO:0007669"/>
    <property type="project" value="TreeGrafter"/>
</dbReference>
<evidence type="ECO:0000256" key="4">
    <source>
        <dbReference type="RuleBase" id="RU004328"/>
    </source>
</evidence>
<dbReference type="AlphaFoldDB" id="A0A9P0JV47"/>
<name>A0A9P0JV47_ACAOB</name>
<feature type="active site" evidence="3">
    <location>
        <position position="78"/>
    </location>
</feature>
<dbReference type="Proteomes" id="UP001152888">
    <property type="component" value="Unassembled WGS sequence"/>
</dbReference>
<dbReference type="InterPro" id="IPR036430">
    <property type="entry name" value="RNase_T2-like_sf"/>
</dbReference>
<dbReference type="CDD" id="cd01061">
    <property type="entry name" value="RNase_T2_euk"/>
    <property type="match status" value="1"/>
</dbReference>
<evidence type="ECO:0000256" key="3">
    <source>
        <dbReference type="PIRSR" id="PIRSR633697-1"/>
    </source>
</evidence>
<dbReference type="PROSITE" id="PS00531">
    <property type="entry name" value="RNASE_T2_2"/>
    <property type="match status" value="1"/>
</dbReference>
<evidence type="ECO:0000256" key="5">
    <source>
        <dbReference type="SAM" id="SignalP"/>
    </source>
</evidence>
<dbReference type="GO" id="GO:0006401">
    <property type="term" value="P:RNA catabolic process"/>
    <property type="evidence" value="ECO:0007669"/>
    <property type="project" value="TreeGrafter"/>
</dbReference>
<organism evidence="6 7">
    <name type="scientific">Acanthoscelides obtectus</name>
    <name type="common">Bean weevil</name>
    <name type="synonym">Bruchus obtectus</name>
    <dbReference type="NCBI Taxonomy" id="200917"/>
    <lineage>
        <taxon>Eukaryota</taxon>
        <taxon>Metazoa</taxon>
        <taxon>Ecdysozoa</taxon>
        <taxon>Arthropoda</taxon>
        <taxon>Hexapoda</taxon>
        <taxon>Insecta</taxon>
        <taxon>Pterygota</taxon>
        <taxon>Neoptera</taxon>
        <taxon>Endopterygota</taxon>
        <taxon>Coleoptera</taxon>
        <taxon>Polyphaga</taxon>
        <taxon>Cucujiformia</taxon>
        <taxon>Chrysomeloidea</taxon>
        <taxon>Chrysomelidae</taxon>
        <taxon>Bruchinae</taxon>
        <taxon>Bruchini</taxon>
        <taxon>Acanthoscelides</taxon>
    </lineage>
</organism>
<keyword evidence="5" id="KW-0732">Signal</keyword>
<dbReference type="Pfam" id="PF00445">
    <property type="entry name" value="Ribonuclease_T2"/>
    <property type="match status" value="1"/>
</dbReference>
<dbReference type="InterPro" id="IPR033130">
    <property type="entry name" value="RNase_T2_His_AS_2"/>
</dbReference>
<feature type="signal peptide" evidence="5">
    <location>
        <begin position="1"/>
        <end position="22"/>
    </location>
</feature>
<dbReference type="PANTHER" id="PTHR11240">
    <property type="entry name" value="RIBONUCLEASE T2"/>
    <property type="match status" value="1"/>
</dbReference>
<accession>A0A9P0JV47</accession>
<comment type="similarity">
    <text evidence="1 4">Belongs to the RNase T2 family.</text>
</comment>
<dbReference type="PANTHER" id="PTHR11240:SF22">
    <property type="entry name" value="RIBONUCLEASE T2"/>
    <property type="match status" value="1"/>
</dbReference>
<evidence type="ECO:0000256" key="1">
    <source>
        <dbReference type="ARBA" id="ARBA00007469"/>
    </source>
</evidence>
<keyword evidence="7" id="KW-1185">Reference proteome</keyword>
<reference evidence="6" key="1">
    <citation type="submission" date="2022-03" db="EMBL/GenBank/DDBJ databases">
        <authorList>
            <person name="Sayadi A."/>
        </authorList>
    </citation>
    <scope>NUCLEOTIDE SEQUENCE</scope>
</reference>
<dbReference type="SUPFAM" id="SSF55895">
    <property type="entry name" value="Ribonuclease Rh-like"/>
    <property type="match status" value="1"/>
</dbReference>
<keyword evidence="2" id="KW-1015">Disulfide bond</keyword>
<dbReference type="GO" id="GO:0003723">
    <property type="term" value="F:RNA binding"/>
    <property type="evidence" value="ECO:0007669"/>
    <property type="project" value="InterPro"/>
</dbReference>
<dbReference type="GO" id="GO:0033897">
    <property type="term" value="F:ribonuclease T2 activity"/>
    <property type="evidence" value="ECO:0007669"/>
    <property type="project" value="InterPro"/>
</dbReference>
<evidence type="ECO:0000313" key="6">
    <source>
        <dbReference type="EMBL" id="CAH1957892.1"/>
    </source>
</evidence>
<protein>
    <submittedName>
        <fullName evidence="6">Uncharacterized protein</fullName>
    </submittedName>
</protein>
<feature type="chain" id="PRO_5040474691" evidence="5">
    <location>
        <begin position="23"/>
        <end position="296"/>
    </location>
</feature>
<feature type="active site" evidence="3">
    <location>
        <position position="131"/>
    </location>
</feature>
<sequence>MNVYWHYLQIVCTFLALQYVNTLSHLPKSGKCPETKYHDWDYLVFSQRWPITACLLWEEKKEGNACDMPPAMATWNVHGIWPTKTGMEGPFCCPSAIHFDPTQLQPFLTDLNNNWTNIEGGTKEYSFWRHEWEKHGTCASVSPFLNSIQNYFRQGLEWNKQYKLSNILEQSKIVAGTSGYSPGQIFDAVKSVIKVKPTIQCEVDHKTKESMISEIRICFNKSLEPIDCDHSDSVTSGAAITNCDLNKPVMYFSEMPSTDMSYEVDYIDDGFRQHFEEQMYYLQVYKFLKFIIWFTT</sequence>
<dbReference type="OrthoDB" id="435754at2759"/>